<sequence length="122" mass="13333">MESVRISNTPSLAGAGDVVFFFIVAFEYEKLRHNTAYREPRGVRFYRLGSGAGPASVRTASRSLAHWALFHGNSEKTVGNNTSRGKCGRGGGELIRRRVHIRAITASDRARLSGLDLSVTVK</sequence>
<gene>
    <name evidence="1" type="ORF">EVAR_74196_1</name>
</gene>
<protein>
    <submittedName>
        <fullName evidence="1">Uncharacterized protein</fullName>
    </submittedName>
</protein>
<accession>A0A4C1SEI6</accession>
<evidence type="ECO:0000313" key="1">
    <source>
        <dbReference type="EMBL" id="GBO99776.1"/>
    </source>
</evidence>
<name>A0A4C1SEI6_EUMVA</name>
<dbReference type="AlphaFoldDB" id="A0A4C1SEI6"/>
<evidence type="ECO:0000313" key="2">
    <source>
        <dbReference type="Proteomes" id="UP000299102"/>
    </source>
</evidence>
<dbReference type="EMBL" id="BGZK01000004">
    <property type="protein sequence ID" value="GBO99776.1"/>
    <property type="molecule type" value="Genomic_DNA"/>
</dbReference>
<organism evidence="1 2">
    <name type="scientific">Eumeta variegata</name>
    <name type="common">Bagworm moth</name>
    <name type="synonym">Eumeta japonica</name>
    <dbReference type="NCBI Taxonomy" id="151549"/>
    <lineage>
        <taxon>Eukaryota</taxon>
        <taxon>Metazoa</taxon>
        <taxon>Ecdysozoa</taxon>
        <taxon>Arthropoda</taxon>
        <taxon>Hexapoda</taxon>
        <taxon>Insecta</taxon>
        <taxon>Pterygota</taxon>
        <taxon>Neoptera</taxon>
        <taxon>Endopterygota</taxon>
        <taxon>Lepidoptera</taxon>
        <taxon>Glossata</taxon>
        <taxon>Ditrysia</taxon>
        <taxon>Tineoidea</taxon>
        <taxon>Psychidae</taxon>
        <taxon>Oiketicinae</taxon>
        <taxon>Eumeta</taxon>
    </lineage>
</organism>
<proteinExistence type="predicted"/>
<dbReference type="Proteomes" id="UP000299102">
    <property type="component" value="Unassembled WGS sequence"/>
</dbReference>
<comment type="caution">
    <text evidence="1">The sequence shown here is derived from an EMBL/GenBank/DDBJ whole genome shotgun (WGS) entry which is preliminary data.</text>
</comment>
<keyword evidence="2" id="KW-1185">Reference proteome</keyword>
<reference evidence="1 2" key="1">
    <citation type="journal article" date="2019" name="Commun. Biol.">
        <title>The bagworm genome reveals a unique fibroin gene that provides high tensile strength.</title>
        <authorList>
            <person name="Kono N."/>
            <person name="Nakamura H."/>
            <person name="Ohtoshi R."/>
            <person name="Tomita M."/>
            <person name="Numata K."/>
            <person name="Arakawa K."/>
        </authorList>
    </citation>
    <scope>NUCLEOTIDE SEQUENCE [LARGE SCALE GENOMIC DNA]</scope>
</reference>